<dbReference type="AlphaFoldDB" id="A0A7W5YCV1"/>
<organism evidence="1 2">
    <name type="scientific">Alloprevotella rava</name>
    <dbReference type="NCBI Taxonomy" id="671218"/>
    <lineage>
        <taxon>Bacteria</taxon>
        <taxon>Pseudomonadati</taxon>
        <taxon>Bacteroidota</taxon>
        <taxon>Bacteroidia</taxon>
        <taxon>Bacteroidales</taxon>
        <taxon>Prevotellaceae</taxon>
        <taxon>Alloprevotella</taxon>
    </lineage>
</organism>
<name>A0A7W5YCV1_9BACT</name>
<reference evidence="1 2" key="1">
    <citation type="submission" date="2020-08" db="EMBL/GenBank/DDBJ databases">
        <title>Genomic Encyclopedia of Type Strains, Phase IV (KMG-IV): sequencing the most valuable type-strain genomes for metagenomic binning, comparative biology and taxonomic classification.</title>
        <authorList>
            <person name="Goeker M."/>
        </authorList>
    </citation>
    <scope>NUCLEOTIDE SEQUENCE [LARGE SCALE GENOMIC DNA]</scope>
    <source>
        <strain evidence="1 2">DSM 22548</strain>
    </source>
</reference>
<protein>
    <submittedName>
        <fullName evidence="1">Uncharacterized protein</fullName>
    </submittedName>
</protein>
<evidence type="ECO:0000313" key="2">
    <source>
        <dbReference type="Proteomes" id="UP000541425"/>
    </source>
</evidence>
<sequence length="55" mass="6002">MAIPSIFSRSLYLSSSSLHHTQISSIPLATTQAIDEQLPSIPSPNTKKTPIRLLL</sequence>
<proteinExistence type="predicted"/>
<dbReference type="EMBL" id="JACICA010000001">
    <property type="protein sequence ID" value="MBB3701559.1"/>
    <property type="molecule type" value="Genomic_DNA"/>
</dbReference>
<accession>A0A7W5YCV1</accession>
<evidence type="ECO:0000313" key="1">
    <source>
        <dbReference type="EMBL" id="MBB3701559.1"/>
    </source>
</evidence>
<comment type="caution">
    <text evidence="1">The sequence shown here is derived from an EMBL/GenBank/DDBJ whole genome shotgun (WGS) entry which is preliminary data.</text>
</comment>
<gene>
    <name evidence="1" type="ORF">FHS60_000001</name>
</gene>
<dbReference type="Proteomes" id="UP000541425">
    <property type="component" value="Unassembled WGS sequence"/>
</dbReference>